<dbReference type="GO" id="GO:0003697">
    <property type="term" value="F:single-stranded DNA binding"/>
    <property type="evidence" value="ECO:0007669"/>
    <property type="project" value="InterPro"/>
</dbReference>
<comment type="caution">
    <text evidence="2">The sequence shown here is derived from an EMBL/GenBank/DDBJ whole genome shotgun (WGS) entry which is preliminary data.</text>
</comment>
<dbReference type="AlphaFoldDB" id="A0AAV1EIH9"/>
<protein>
    <submittedName>
        <fullName evidence="2">RPA-related protein RADX</fullName>
    </submittedName>
</protein>
<evidence type="ECO:0000313" key="2">
    <source>
        <dbReference type="EMBL" id="CAJ1048383.1"/>
    </source>
</evidence>
<proteinExistence type="predicted"/>
<feature type="compositionally biased region" description="Acidic residues" evidence="1">
    <location>
        <begin position="193"/>
        <end position="208"/>
    </location>
</feature>
<sequence>MAAPGCLLHRTLIRSRSGPNQVSVSSPAVCRETLYVVDVQRYSRDQGSSVYFPQAVLYGEDLYDVTLTDGDCRLRVTLDPGLNRLVERNVLQSGSTLRNAAFVPAMAAQLPACPRASEGRDSYRLVKVEVTDEDDGEGGGARGTHVGGASLPWFGLTEPEEGPVLPLRANRSVFLPLWNNVDYSGEEWREAPPTDDEEDMDDEEEEEDALRSDVSVSKLRESFLRGVRGVAKGTVRHQLIVRIINKSHLMYYGKTDRNCDCPYKAVLEACDQTGSVCVVLWNSVCVRWYRCLKPGDIVSLRRYRVKHHYQAESNDIEISVNSRNPAAQICVLPLSTVSPGHVPPVPTYRFYNSKELLGRPHDDICDVIGLLIFAGRSERIRRQDWRGVELLEYRWLRLEDWASSQPIMVKLFSSSQPETYNRLHPLSVLVLTGLKVIRAPDRSHSFFLTNTTFTQVYCTGLGHHTKMSYRTLRPVQRFSQWLKGQDDQWALSRALIGGFFIFPPPPVSLETFMKERRGEPGFLQGAELQGEMERLCYRERRSFCVQAAVTMVTYSRRGEDHQALVWTEGAPSPCTSSSSPSPRLHRVSPHPFSSLPSPRLRQVSPHPSASPAPSLSLSTSSLLSDPSTPRSFRPVLSSSPLPSPSSSVCPLTPRSLDRRTFRKSWKRKLLQPSDTPKKRHPRVTLQPEQKNKTEITFNASMEFMNNNTDEVEEEDEDGDDEDTLAFITAPPLPAIPPVALETLPMRYDHAHREEQAAAVSLGGNVAAVANFDSPVEAYFTLRLRTLSDGTQVDAIFLPHSPSSPLSPPLHHHCNTWSSILSHGAFSPHAPPPSPADLIAMAAQLANQRLVCVLEACHLGGVKTELILSRAYHLIS</sequence>
<evidence type="ECO:0000313" key="3">
    <source>
        <dbReference type="Proteomes" id="UP001178508"/>
    </source>
</evidence>
<dbReference type="Gene3D" id="2.40.50.140">
    <property type="entry name" value="Nucleic acid-binding proteins"/>
    <property type="match status" value="1"/>
</dbReference>
<dbReference type="Proteomes" id="UP001178508">
    <property type="component" value="Unassembled WGS sequence"/>
</dbReference>
<dbReference type="InterPro" id="IPR040893">
    <property type="entry name" value="RADX"/>
</dbReference>
<dbReference type="PANTHER" id="PTHR14944:SF3">
    <property type="entry name" value="SI:CH73-71D17.2"/>
    <property type="match status" value="1"/>
</dbReference>
<feature type="region of interest" description="Disordered" evidence="1">
    <location>
        <begin position="568"/>
        <end position="686"/>
    </location>
</feature>
<feature type="compositionally biased region" description="Basic residues" evidence="1">
    <location>
        <begin position="660"/>
        <end position="669"/>
    </location>
</feature>
<feature type="compositionally biased region" description="Low complexity" evidence="1">
    <location>
        <begin position="604"/>
        <end position="648"/>
    </location>
</feature>
<feature type="region of interest" description="Disordered" evidence="1">
    <location>
        <begin position="186"/>
        <end position="211"/>
    </location>
</feature>
<dbReference type="PANTHER" id="PTHR14944">
    <property type="entry name" value="RPA-RELATED PROTEIN RADX"/>
    <property type="match status" value="1"/>
</dbReference>
<dbReference type="SUPFAM" id="SSF50249">
    <property type="entry name" value="Nucleic acid-binding proteins"/>
    <property type="match status" value="1"/>
</dbReference>
<accession>A0AAV1EIH9</accession>
<reference evidence="2" key="1">
    <citation type="submission" date="2023-08" db="EMBL/GenBank/DDBJ databases">
        <authorList>
            <person name="Alioto T."/>
            <person name="Alioto T."/>
            <person name="Gomez Garrido J."/>
        </authorList>
    </citation>
    <scope>NUCLEOTIDE SEQUENCE</scope>
</reference>
<keyword evidence="3" id="KW-1185">Reference proteome</keyword>
<organism evidence="2 3">
    <name type="scientific">Xyrichtys novacula</name>
    <name type="common">Pearly razorfish</name>
    <name type="synonym">Hemipteronotus novacula</name>
    <dbReference type="NCBI Taxonomy" id="13765"/>
    <lineage>
        <taxon>Eukaryota</taxon>
        <taxon>Metazoa</taxon>
        <taxon>Chordata</taxon>
        <taxon>Craniata</taxon>
        <taxon>Vertebrata</taxon>
        <taxon>Euteleostomi</taxon>
        <taxon>Actinopterygii</taxon>
        <taxon>Neopterygii</taxon>
        <taxon>Teleostei</taxon>
        <taxon>Neoteleostei</taxon>
        <taxon>Acanthomorphata</taxon>
        <taxon>Eupercaria</taxon>
        <taxon>Labriformes</taxon>
        <taxon>Labridae</taxon>
        <taxon>Xyrichtys</taxon>
    </lineage>
</organism>
<name>A0AAV1EIH9_XYRNO</name>
<feature type="compositionally biased region" description="Low complexity" evidence="1">
    <location>
        <begin position="571"/>
        <end position="582"/>
    </location>
</feature>
<gene>
    <name evidence="2" type="ORF">XNOV1_A037882</name>
</gene>
<dbReference type="InterPro" id="IPR012340">
    <property type="entry name" value="NA-bd_OB-fold"/>
</dbReference>
<evidence type="ECO:0000256" key="1">
    <source>
        <dbReference type="SAM" id="MobiDB-lite"/>
    </source>
</evidence>
<dbReference type="EMBL" id="CAUIWU010000006">
    <property type="protein sequence ID" value="CAJ1048383.1"/>
    <property type="molecule type" value="Genomic_DNA"/>
</dbReference>
<dbReference type="Pfam" id="PF17659">
    <property type="entry name" value="RADX"/>
    <property type="match status" value="1"/>
</dbReference>